<dbReference type="VEuPathDB" id="VectorBase:LOC119175583"/>
<dbReference type="Proteomes" id="UP000821866">
    <property type="component" value="Chromosome 8"/>
</dbReference>
<evidence type="ECO:0000313" key="1">
    <source>
        <dbReference type="EMBL" id="KAH8020184.1"/>
    </source>
</evidence>
<evidence type="ECO:0008006" key="3">
    <source>
        <dbReference type="Google" id="ProtNLM"/>
    </source>
</evidence>
<reference evidence="1" key="2">
    <citation type="submission" date="2021-09" db="EMBL/GenBank/DDBJ databases">
        <authorList>
            <person name="Jia N."/>
            <person name="Wang J."/>
            <person name="Shi W."/>
            <person name="Du L."/>
            <person name="Sun Y."/>
            <person name="Zhan W."/>
            <person name="Jiang J."/>
            <person name="Wang Q."/>
            <person name="Zhang B."/>
            <person name="Ji P."/>
            <person name="Sakyi L.B."/>
            <person name="Cui X."/>
            <person name="Yuan T."/>
            <person name="Jiang B."/>
            <person name="Yang W."/>
            <person name="Lam T.T.-Y."/>
            <person name="Chang Q."/>
            <person name="Ding S."/>
            <person name="Wang X."/>
            <person name="Zhu J."/>
            <person name="Ruan X."/>
            <person name="Zhao L."/>
            <person name="Wei J."/>
            <person name="Que T."/>
            <person name="Du C."/>
            <person name="Cheng J."/>
            <person name="Dai P."/>
            <person name="Han X."/>
            <person name="Huang E."/>
            <person name="Gao Y."/>
            <person name="Liu J."/>
            <person name="Shao H."/>
            <person name="Ye R."/>
            <person name="Li L."/>
            <person name="Wei W."/>
            <person name="Wang X."/>
            <person name="Wang C."/>
            <person name="Huo Q."/>
            <person name="Li W."/>
            <person name="Guo W."/>
            <person name="Chen H."/>
            <person name="Chen S."/>
            <person name="Zhou L."/>
            <person name="Zhou L."/>
            <person name="Ni X."/>
            <person name="Tian J."/>
            <person name="Zhou Y."/>
            <person name="Sheng Y."/>
            <person name="Liu T."/>
            <person name="Pan Y."/>
            <person name="Xia L."/>
            <person name="Li J."/>
            <person name="Zhao F."/>
            <person name="Cao W."/>
        </authorList>
    </citation>
    <scope>NUCLEOTIDE SEQUENCE</scope>
    <source>
        <strain evidence="1">Rmic-2018</strain>
        <tissue evidence="1">Larvae</tissue>
    </source>
</reference>
<sequence length="166" mass="19153">MRASLFAGIYLNDAVKAATKEINTYLEVTKMDSRLTHLLEAKHALLTRWKTQRHNHRLRARLALLNKDIESYAKELARQQWDETCTETDGRMRKGSKWSLLKSLFNDQQSKSALILATDRLIKKEITVGVTEKESANNLANTYLPLAKDGDSSEYRYTTRESRHLL</sequence>
<organism evidence="1 2">
    <name type="scientific">Rhipicephalus microplus</name>
    <name type="common">Cattle tick</name>
    <name type="synonym">Boophilus microplus</name>
    <dbReference type="NCBI Taxonomy" id="6941"/>
    <lineage>
        <taxon>Eukaryota</taxon>
        <taxon>Metazoa</taxon>
        <taxon>Ecdysozoa</taxon>
        <taxon>Arthropoda</taxon>
        <taxon>Chelicerata</taxon>
        <taxon>Arachnida</taxon>
        <taxon>Acari</taxon>
        <taxon>Parasitiformes</taxon>
        <taxon>Ixodida</taxon>
        <taxon>Ixodoidea</taxon>
        <taxon>Ixodidae</taxon>
        <taxon>Rhipicephalinae</taxon>
        <taxon>Rhipicephalus</taxon>
        <taxon>Boophilus</taxon>
    </lineage>
</organism>
<gene>
    <name evidence="1" type="ORF">HPB51_025345</name>
</gene>
<evidence type="ECO:0000313" key="2">
    <source>
        <dbReference type="Proteomes" id="UP000821866"/>
    </source>
</evidence>
<accession>A0A9J6DDM5</accession>
<proteinExistence type="predicted"/>
<reference evidence="1" key="1">
    <citation type="journal article" date="2020" name="Cell">
        <title>Large-Scale Comparative Analyses of Tick Genomes Elucidate Their Genetic Diversity and Vector Capacities.</title>
        <authorList>
            <consortium name="Tick Genome and Microbiome Consortium (TIGMIC)"/>
            <person name="Jia N."/>
            <person name="Wang J."/>
            <person name="Shi W."/>
            <person name="Du L."/>
            <person name="Sun Y."/>
            <person name="Zhan W."/>
            <person name="Jiang J.F."/>
            <person name="Wang Q."/>
            <person name="Zhang B."/>
            <person name="Ji P."/>
            <person name="Bell-Sakyi L."/>
            <person name="Cui X.M."/>
            <person name="Yuan T.T."/>
            <person name="Jiang B.G."/>
            <person name="Yang W.F."/>
            <person name="Lam T.T."/>
            <person name="Chang Q.C."/>
            <person name="Ding S.J."/>
            <person name="Wang X.J."/>
            <person name="Zhu J.G."/>
            <person name="Ruan X.D."/>
            <person name="Zhao L."/>
            <person name="Wei J.T."/>
            <person name="Ye R.Z."/>
            <person name="Que T.C."/>
            <person name="Du C.H."/>
            <person name="Zhou Y.H."/>
            <person name="Cheng J.X."/>
            <person name="Dai P.F."/>
            <person name="Guo W.B."/>
            <person name="Han X.H."/>
            <person name="Huang E.J."/>
            <person name="Li L.F."/>
            <person name="Wei W."/>
            <person name="Gao Y.C."/>
            <person name="Liu J.Z."/>
            <person name="Shao H.Z."/>
            <person name="Wang X."/>
            <person name="Wang C.C."/>
            <person name="Yang T.C."/>
            <person name="Huo Q.B."/>
            <person name="Li W."/>
            <person name="Chen H.Y."/>
            <person name="Chen S.E."/>
            <person name="Zhou L.G."/>
            <person name="Ni X.B."/>
            <person name="Tian J.H."/>
            <person name="Sheng Y."/>
            <person name="Liu T."/>
            <person name="Pan Y.S."/>
            <person name="Xia L.Y."/>
            <person name="Li J."/>
            <person name="Zhao F."/>
            <person name="Cao W.C."/>
        </authorList>
    </citation>
    <scope>NUCLEOTIDE SEQUENCE</scope>
    <source>
        <strain evidence="1">Rmic-2018</strain>
    </source>
</reference>
<comment type="caution">
    <text evidence="1">The sequence shown here is derived from an EMBL/GenBank/DDBJ whole genome shotgun (WGS) entry which is preliminary data.</text>
</comment>
<dbReference type="AlphaFoldDB" id="A0A9J6DDM5"/>
<protein>
    <recommendedName>
        <fullName evidence="3">Tick transposon</fullName>
    </recommendedName>
</protein>
<name>A0A9J6DDM5_RHIMP</name>
<dbReference type="EMBL" id="JABSTU010000010">
    <property type="protein sequence ID" value="KAH8020184.1"/>
    <property type="molecule type" value="Genomic_DNA"/>
</dbReference>
<keyword evidence="2" id="KW-1185">Reference proteome</keyword>